<dbReference type="Proteomes" id="UP000000600">
    <property type="component" value="Unassembled WGS sequence"/>
</dbReference>
<dbReference type="HOGENOM" id="CLU_2676380_0_0_1"/>
<reference evidence="1 2" key="1">
    <citation type="journal article" date="2006" name="Nature">
        <title>Global trends of whole-genome duplications revealed by the ciliate Paramecium tetraurelia.</title>
        <authorList>
            <consortium name="Genoscope"/>
            <person name="Aury J.-M."/>
            <person name="Jaillon O."/>
            <person name="Duret L."/>
            <person name="Noel B."/>
            <person name="Jubin C."/>
            <person name="Porcel B.M."/>
            <person name="Segurens B."/>
            <person name="Daubin V."/>
            <person name="Anthouard V."/>
            <person name="Aiach N."/>
            <person name="Arnaiz O."/>
            <person name="Billaut A."/>
            <person name="Beisson J."/>
            <person name="Blanc I."/>
            <person name="Bouhouche K."/>
            <person name="Camara F."/>
            <person name="Duharcourt S."/>
            <person name="Guigo R."/>
            <person name="Gogendeau D."/>
            <person name="Katinka M."/>
            <person name="Keller A.-M."/>
            <person name="Kissmehl R."/>
            <person name="Klotz C."/>
            <person name="Koll F."/>
            <person name="Le Moue A."/>
            <person name="Lepere C."/>
            <person name="Malinsky S."/>
            <person name="Nowacki M."/>
            <person name="Nowak J.K."/>
            <person name="Plattner H."/>
            <person name="Poulain J."/>
            <person name="Ruiz F."/>
            <person name="Serrano V."/>
            <person name="Zagulski M."/>
            <person name="Dessen P."/>
            <person name="Betermier M."/>
            <person name="Weissenbach J."/>
            <person name="Scarpelli C."/>
            <person name="Schachter V."/>
            <person name="Sperling L."/>
            <person name="Meyer E."/>
            <person name="Cohen J."/>
            <person name="Wincker P."/>
        </authorList>
    </citation>
    <scope>NUCLEOTIDE SEQUENCE [LARGE SCALE GENOMIC DNA]</scope>
    <source>
        <strain evidence="1 2">Stock d4-2</strain>
    </source>
</reference>
<dbReference type="GeneID" id="5022016"/>
<dbReference type="RefSeq" id="XP_001436231.1">
    <property type="nucleotide sequence ID" value="XM_001436194.1"/>
</dbReference>
<keyword evidence="2" id="KW-1185">Reference proteome</keyword>
<evidence type="ECO:0000313" key="1">
    <source>
        <dbReference type="EMBL" id="CAK68834.1"/>
    </source>
</evidence>
<dbReference type="InParanoid" id="A0CDG7"/>
<dbReference type="EMBL" id="CT868063">
    <property type="protein sequence ID" value="CAK68834.1"/>
    <property type="molecule type" value="Genomic_DNA"/>
</dbReference>
<organism evidence="1 2">
    <name type="scientific">Paramecium tetraurelia</name>
    <dbReference type="NCBI Taxonomy" id="5888"/>
    <lineage>
        <taxon>Eukaryota</taxon>
        <taxon>Sar</taxon>
        <taxon>Alveolata</taxon>
        <taxon>Ciliophora</taxon>
        <taxon>Intramacronucleata</taxon>
        <taxon>Oligohymenophorea</taxon>
        <taxon>Peniculida</taxon>
        <taxon>Parameciidae</taxon>
        <taxon>Paramecium</taxon>
    </lineage>
</organism>
<dbReference type="AlphaFoldDB" id="A0CDG7"/>
<evidence type="ECO:0000313" key="2">
    <source>
        <dbReference type="Proteomes" id="UP000000600"/>
    </source>
</evidence>
<protein>
    <submittedName>
        <fullName evidence="1">Uncharacterized protein</fullName>
    </submittedName>
</protein>
<dbReference type="KEGG" id="ptm:GSPATT00007045001"/>
<accession>A0CDG7</accession>
<name>A0CDG7_PARTE</name>
<gene>
    <name evidence="1" type="ORF">GSPATT00007045001</name>
</gene>
<sequence>MELQLKMQSQEFLGNSLYLATATSFVKTYPNGLVVPKTMPNSNLRMIVSLQDWQDQCNRLVSLKVLRKLKMKFFD</sequence>
<proteinExistence type="predicted"/>